<keyword evidence="6 8" id="KW-1133">Transmembrane helix</keyword>
<comment type="subcellular location">
    <subcellularLocation>
        <location evidence="1">Cell membrane</location>
        <topology evidence="1">Multi-pass membrane protein</topology>
    </subcellularLocation>
</comment>
<feature type="transmembrane region" description="Helical" evidence="8">
    <location>
        <begin position="74"/>
        <end position="90"/>
    </location>
</feature>
<evidence type="ECO:0000313" key="9">
    <source>
        <dbReference type="EMBL" id="AGB49700.1"/>
    </source>
</evidence>
<evidence type="ECO:0000256" key="5">
    <source>
        <dbReference type="ARBA" id="ARBA00022801"/>
    </source>
</evidence>
<feature type="transmembrane region" description="Helical" evidence="8">
    <location>
        <begin position="38"/>
        <end position="54"/>
    </location>
</feature>
<proteinExistence type="predicted"/>
<dbReference type="NCBIfam" id="TIGR04178">
    <property type="entry name" value="exo_archaeo"/>
    <property type="match status" value="1"/>
</dbReference>
<sequence>MNQNMKNKLLMWLAISIVISIIKIFFSQRNSVVEEPFTAHHFVILMLCITFGWLKKDAILSQMNNEGMLAEQSYVVAGVFIAVISLLMPLSSNLAFVVFTVFLIFTGMFMVFFGAAAYLPSLLVFVYGFSVSFPKIFDGAIGTQYALITTKIVAYFSSLVYPVGFEGQLLYLTDAAGSSSLVFIDVGCSGSASLAIFLTVFALMLIDVRPRNDRILPLFLFGILGTSVQNIFRLLLLVATNYHFGSVAMWKMHDNAGYVLFPVWFMIFIYVYLKAAGKQHTGTDYPK</sequence>
<dbReference type="EMBL" id="CP003362">
    <property type="protein sequence ID" value="AGB49700.1"/>
    <property type="molecule type" value="Genomic_DNA"/>
</dbReference>
<evidence type="ECO:0000256" key="4">
    <source>
        <dbReference type="ARBA" id="ARBA00022692"/>
    </source>
</evidence>
<dbReference type="Proteomes" id="UP000010866">
    <property type="component" value="Chromosome"/>
</dbReference>
<gene>
    <name evidence="9" type="ordered locus">Metho_1496</name>
</gene>
<feature type="transmembrane region" description="Helical" evidence="8">
    <location>
        <begin position="256"/>
        <end position="273"/>
    </location>
</feature>
<name>L0KYD6_METHD</name>
<keyword evidence="7 8" id="KW-0472">Membrane</keyword>
<dbReference type="InterPro" id="IPR019127">
    <property type="entry name" value="Exosortase"/>
</dbReference>
<keyword evidence="4 8" id="KW-0812">Transmembrane</keyword>
<evidence type="ECO:0000256" key="8">
    <source>
        <dbReference type="SAM" id="Phobius"/>
    </source>
</evidence>
<dbReference type="HOGENOM" id="CLU_968420_0_0_2"/>
<dbReference type="KEGG" id="mhz:Metho_1496"/>
<keyword evidence="10" id="KW-1185">Reference proteome</keyword>
<evidence type="ECO:0000256" key="1">
    <source>
        <dbReference type="ARBA" id="ARBA00004651"/>
    </source>
</evidence>
<dbReference type="GO" id="GO:0008233">
    <property type="term" value="F:peptidase activity"/>
    <property type="evidence" value="ECO:0007669"/>
    <property type="project" value="UniProtKB-KW"/>
</dbReference>
<dbReference type="GO" id="GO:0006508">
    <property type="term" value="P:proteolysis"/>
    <property type="evidence" value="ECO:0007669"/>
    <property type="project" value="UniProtKB-KW"/>
</dbReference>
<dbReference type="STRING" id="867904.Metho_1496"/>
<dbReference type="Pfam" id="PF09721">
    <property type="entry name" value="Exosortase_EpsH"/>
    <property type="match status" value="1"/>
</dbReference>
<evidence type="ECO:0000313" key="10">
    <source>
        <dbReference type="Proteomes" id="UP000010866"/>
    </source>
</evidence>
<keyword evidence="3" id="KW-0645">Protease</keyword>
<dbReference type="InterPro" id="IPR026392">
    <property type="entry name" value="Exo/Archaeosortase_dom"/>
</dbReference>
<dbReference type="GeneID" id="14407305"/>
<evidence type="ECO:0000256" key="7">
    <source>
        <dbReference type="ARBA" id="ARBA00023136"/>
    </source>
</evidence>
<accession>L0KYD6</accession>
<keyword evidence="2" id="KW-1003">Cell membrane</keyword>
<feature type="transmembrane region" description="Helical" evidence="8">
    <location>
        <begin position="96"/>
        <end position="129"/>
    </location>
</feature>
<feature type="transmembrane region" description="Helical" evidence="8">
    <location>
        <begin position="9"/>
        <end position="26"/>
    </location>
</feature>
<evidence type="ECO:0000256" key="6">
    <source>
        <dbReference type="ARBA" id="ARBA00022989"/>
    </source>
</evidence>
<reference evidence="10" key="1">
    <citation type="submission" date="2012-02" db="EMBL/GenBank/DDBJ databases">
        <title>Complete sequence of chromosome of Methanomethylovorans hollandica DSM 15978.</title>
        <authorList>
            <person name="Lucas S."/>
            <person name="Copeland A."/>
            <person name="Lapidus A."/>
            <person name="Glavina del Rio T."/>
            <person name="Dalin E."/>
            <person name="Tice H."/>
            <person name="Bruce D."/>
            <person name="Goodwin L."/>
            <person name="Pitluck S."/>
            <person name="Peters L."/>
            <person name="Mikhailova N."/>
            <person name="Held B."/>
            <person name="Kyrpides N."/>
            <person name="Mavromatis K."/>
            <person name="Ivanova N."/>
            <person name="Brettin T."/>
            <person name="Detter J.C."/>
            <person name="Han C."/>
            <person name="Larimer F."/>
            <person name="Land M."/>
            <person name="Hauser L."/>
            <person name="Markowitz V."/>
            <person name="Cheng J.-F."/>
            <person name="Hugenholtz P."/>
            <person name="Woyke T."/>
            <person name="Wu D."/>
            <person name="Spring S."/>
            <person name="Schroeder M."/>
            <person name="Brambilla E."/>
            <person name="Klenk H.-P."/>
            <person name="Eisen J.A."/>
        </authorList>
    </citation>
    <scope>NUCLEOTIDE SEQUENCE [LARGE SCALE GENOMIC DNA]</scope>
    <source>
        <strain evidence="10">DSM 15978 / NBRC 107637 / DMS1</strain>
    </source>
</reference>
<feature type="transmembrane region" description="Helical" evidence="8">
    <location>
        <begin position="218"/>
        <end position="244"/>
    </location>
</feature>
<evidence type="ECO:0000256" key="3">
    <source>
        <dbReference type="ARBA" id="ARBA00022670"/>
    </source>
</evidence>
<dbReference type="AlphaFoldDB" id="L0KYD6"/>
<feature type="transmembrane region" description="Helical" evidence="8">
    <location>
        <begin position="181"/>
        <end position="206"/>
    </location>
</feature>
<keyword evidence="5" id="KW-0378">Hydrolase</keyword>
<protein>
    <submittedName>
        <fullName evidence="9">Transmembrane exosortase (Exosortase_EpsH)</fullName>
    </submittedName>
</protein>
<evidence type="ECO:0000256" key="2">
    <source>
        <dbReference type="ARBA" id="ARBA00022475"/>
    </source>
</evidence>
<dbReference type="GO" id="GO:0005886">
    <property type="term" value="C:plasma membrane"/>
    <property type="evidence" value="ECO:0007669"/>
    <property type="project" value="UniProtKB-SubCell"/>
</dbReference>
<dbReference type="RefSeq" id="WP_015324865.1">
    <property type="nucleotide sequence ID" value="NC_019977.1"/>
</dbReference>
<organism evidence="9 10">
    <name type="scientific">Methanomethylovorans hollandica (strain DSM 15978 / NBRC 107637 / DMS1)</name>
    <dbReference type="NCBI Taxonomy" id="867904"/>
    <lineage>
        <taxon>Archaea</taxon>
        <taxon>Methanobacteriati</taxon>
        <taxon>Methanobacteriota</taxon>
        <taxon>Stenosarchaea group</taxon>
        <taxon>Methanomicrobia</taxon>
        <taxon>Methanosarcinales</taxon>
        <taxon>Methanosarcinaceae</taxon>
        <taxon>Methanomethylovorans</taxon>
    </lineage>
</organism>